<evidence type="ECO:0000313" key="3">
    <source>
        <dbReference type="Proteomes" id="UP000054359"/>
    </source>
</evidence>
<evidence type="ECO:0000259" key="1">
    <source>
        <dbReference type="Pfam" id="PF21099"/>
    </source>
</evidence>
<accession>A0A087UH01</accession>
<dbReference type="InterPro" id="IPR002298">
    <property type="entry name" value="DNA_polymerase_A"/>
</dbReference>
<dbReference type="STRING" id="407821.A0A087UH01"/>
<proteinExistence type="predicted"/>
<dbReference type="SUPFAM" id="SSF158702">
    <property type="entry name" value="Sec63 N-terminal domain-like"/>
    <property type="match status" value="1"/>
</dbReference>
<dbReference type="InterPro" id="IPR048960">
    <property type="entry name" value="POLQ-like_helical"/>
</dbReference>
<dbReference type="Gene3D" id="1.10.3380.20">
    <property type="match status" value="1"/>
</dbReference>
<name>A0A087UH01_STEMI</name>
<dbReference type="Proteomes" id="UP000054359">
    <property type="component" value="Unassembled WGS sequence"/>
</dbReference>
<dbReference type="GO" id="GO:0003887">
    <property type="term" value="F:DNA-directed DNA polymerase activity"/>
    <property type="evidence" value="ECO:0007669"/>
    <property type="project" value="InterPro"/>
</dbReference>
<dbReference type="OrthoDB" id="2320933at2759"/>
<feature type="non-terminal residue" evidence="2">
    <location>
        <position position="94"/>
    </location>
</feature>
<dbReference type="AlphaFoldDB" id="A0A087UH01"/>
<reference evidence="2 3" key="1">
    <citation type="submission" date="2013-11" db="EMBL/GenBank/DDBJ databases">
        <title>Genome sequencing of Stegodyphus mimosarum.</title>
        <authorList>
            <person name="Bechsgaard J."/>
        </authorList>
    </citation>
    <scope>NUCLEOTIDE SEQUENCE [LARGE SCALE GENOMIC DNA]</scope>
</reference>
<dbReference type="Pfam" id="PF21099">
    <property type="entry name" value="POLQ_helical"/>
    <property type="match status" value="1"/>
</dbReference>
<sequence length="94" mass="10719">MLAIHQRFYAALALNDLIQEVPLSVVSAKYDCTRGILQSLQQTTSTFAGMLTVFCNRLGWFTLELIFSHFQRRLHFGIQQELCNLVQLSSLNAQ</sequence>
<feature type="domain" description="POLQ-like helical" evidence="1">
    <location>
        <begin position="2"/>
        <end position="74"/>
    </location>
</feature>
<dbReference type="PANTHER" id="PTHR10133">
    <property type="entry name" value="DNA POLYMERASE I"/>
    <property type="match status" value="1"/>
</dbReference>
<dbReference type="PANTHER" id="PTHR10133:SF62">
    <property type="entry name" value="DNA POLYMERASE THETA"/>
    <property type="match status" value="1"/>
</dbReference>
<dbReference type="EMBL" id="KK119750">
    <property type="protein sequence ID" value="KFM76640.1"/>
    <property type="molecule type" value="Genomic_DNA"/>
</dbReference>
<organism evidence="2 3">
    <name type="scientific">Stegodyphus mimosarum</name>
    <name type="common">African social velvet spider</name>
    <dbReference type="NCBI Taxonomy" id="407821"/>
    <lineage>
        <taxon>Eukaryota</taxon>
        <taxon>Metazoa</taxon>
        <taxon>Ecdysozoa</taxon>
        <taxon>Arthropoda</taxon>
        <taxon>Chelicerata</taxon>
        <taxon>Arachnida</taxon>
        <taxon>Araneae</taxon>
        <taxon>Araneomorphae</taxon>
        <taxon>Entelegynae</taxon>
        <taxon>Eresoidea</taxon>
        <taxon>Eresidae</taxon>
        <taxon>Stegodyphus</taxon>
    </lineage>
</organism>
<protein>
    <submittedName>
        <fullName evidence="2">DNA polymerase theta</fullName>
    </submittedName>
</protein>
<keyword evidence="3" id="KW-1185">Reference proteome</keyword>
<evidence type="ECO:0000313" key="2">
    <source>
        <dbReference type="EMBL" id="KFM76640.1"/>
    </source>
</evidence>
<dbReference type="GO" id="GO:0097681">
    <property type="term" value="P:double-strand break repair via alternative nonhomologous end joining"/>
    <property type="evidence" value="ECO:0007669"/>
    <property type="project" value="TreeGrafter"/>
</dbReference>
<dbReference type="GO" id="GO:0006261">
    <property type="term" value="P:DNA-templated DNA replication"/>
    <property type="evidence" value="ECO:0007669"/>
    <property type="project" value="InterPro"/>
</dbReference>
<gene>
    <name evidence="2" type="ORF">X975_03734</name>
</gene>